<dbReference type="AlphaFoldDB" id="A0A3N4LF50"/>
<accession>A0A3N4LF50</accession>
<feature type="region of interest" description="Disordered" evidence="4">
    <location>
        <begin position="629"/>
        <end position="757"/>
    </location>
</feature>
<feature type="region of interest" description="Disordered" evidence="4">
    <location>
        <begin position="1026"/>
        <end position="1055"/>
    </location>
</feature>
<feature type="compositionally biased region" description="Low complexity" evidence="4">
    <location>
        <begin position="740"/>
        <end position="755"/>
    </location>
</feature>
<feature type="repeat" description="WD" evidence="3">
    <location>
        <begin position="75"/>
        <end position="106"/>
    </location>
</feature>
<feature type="region of interest" description="Disordered" evidence="4">
    <location>
        <begin position="356"/>
        <end position="379"/>
    </location>
</feature>
<keyword evidence="2" id="KW-0677">Repeat</keyword>
<feature type="repeat" description="WD" evidence="3">
    <location>
        <begin position="212"/>
        <end position="253"/>
    </location>
</feature>
<dbReference type="InterPro" id="IPR051246">
    <property type="entry name" value="WDR48"/>
</dbReference>
<evidence type="ECO:0000256" key="4">
    <source>
        <dbReference type="SAM" id="MobiDB-lite"/>
    </source>
</evidence>
<dbReference type="InterPro" id="IPR001680">
    <property type="entry name" value="WD40_rpt"/>
</dbReference>
<dbReference type="Gene3D" id="2.130.10.10">
    <property type="entry name" value="YVTN repeat-like/Quinoprotein amine dehydrogenase"/>
    <property type="match status" value="2"/>
</dbReference>
<dbReference type="InterPro" id="IPR036322">
    <property type="entry name" value="WD40_repeat_dom_sf"/>
</dbReference>
<organism evidence="5 6">
    <name type="scientific">Terfezia boudieri ATCC MYA-4762</name>
    <dbReference type="NCBI Taxonomy" id="1051890"/>
    <lineage>
        <taxon>Eukaryota</taxon>
        <taxon>Fungi</taxon>
        <taxon>Dikarya</taxon>
        <taxon>Ascomycota</taxon>
        <taxon>Pezizomycotina</taxon>
        <taxon>Pezizomycetes</taxon>
        <taxon>Pezizales</taxon>
        <taxon>Pezizaceae</taxon>
        <taxon>Terfezia</taxon>
    </lineage>
</organism>
<dbReference type="InterPro" id="IPR021772">
    <property type="entry name" value="WDR48/Bun107"/>
</dbReference>
<dbReference type="CDD" id="cd00200">
    <property type="entry name" value="WD40"/>
    <property type="match status" value="1"/>
</dbReference>
<feature type="compositionally biased region" description="Polar residues" evidence="4">
    <location>
        <begin position="369"/>
        <end position="379"/>
    </location>
</feature>
<name>A0A3N4LF50_9PEZI</name>
<dbReference type="PROSITE" id="PS00678">
    <property type="entry name" value="WD_REPEATS_1"/>
    <property type="match status" value="2"/>
</dbReference>
<dbReference type="GO" id="GO:0000724">
    <property type="term" value="P:double-strand break repair via homologous recombination"/>
    <property type="evidence" value="ECO:0007669"/>
    <property type="project" value="TreeGrafter"/>
</dbReference>
<reference evidence="5 6" key="1">
    <citation type="journal article" date="2018" name="Nat. Ecol. Evol.">
        <title>Pezizomycetes genomes reveal the molecular basis of ectomycorrhizal truffle lifestyle.</title>
        <authorList>
            <person name="Murat C."/>
            <person name="Payen T."/>
            <person name="Noel B."/>
            <person name="Kuo A."/>
            <person name="Morin E."/>
            <person name="Chen J."/>
            <person name="Kohler A."/>
            <person name="Krizsan K."/>
            <person name="Balestrini R."/>
            <person name="Da Silva C."/>
            <person name="Montanini B."/>
            <person name="Hainaut M."/>
            <person name="Levati E."/>
            <person name="Barry K.W."/>
            <person name="Belfiori B."/>
            <person name="Cichocki N."/>
            <person name="Clum A."/>
            <person name="Dockter R.B."/>
            <person name="Fauchery L."/>
            <person name="Guy J."/>
            <person name="Iotti M."/>
            <person name="Le Tacon F."/>
            <person name="Lindquist E.A."/>
            <person name="Lipzen A."/>
            <person name="Malagnac F."/>
            <person name="Mello A."/>
            <person name="Molinier V."/>
            <person name="Miyauchi S."/>
            <person name="Poulain J."/>
            <person name="Riccioni C."/>
            <person name="Rubini A."/>
            <person name="Sitrit Y."/>
            <person name="Splivallo R."/>
            <person name="Traeger S."/>
            <person name="Wang M."/>
            <person name="Zifcakova L."/>
            <person name="Wipf D."/>
            <person name="Zambonelli A."/>
            <person name="Paolocci F."/>
            <person name="Nowrousian M."/>
            <person name="Ottonello S."/>
            <person name="Baldrian P."/>
            <person name="Spatafora J.W."/>
            <person name="Henrissat B."/>
            <person name="Nagy L.G."/>
            <person name="Aury J.M."/>
            <person name="Wincker P."/>
            <person name="Grigoriev I.V."/>
            <person name="Bonfante P."/>
            <person name="Martin F.M."/>
        </authorList>
    </citation>
    <scope>NUCLEOTIDE SEQUENCE [LARGE SCALE GENOMIC DNA]</scope>
    <source>
        <strain evidence="5 6">ATCC MYA-4762</strain>
    </source>
</reference>
<dbReference type="Pfam" id="PF11816">
    <property type="entry name" value="DUF3337"/>
    <property type="match status" value="1"/>
</dbReference>
<dbReference type="PANTHER" id="PTHR19862">
    <property type="entry name" value="WD REPEAT-CONTAINING PROTEIN 48"/>
    <property type="match status" value="1"/>
</dbReference>
<dbReference type="Proteomes" id="UP000267821">
    <property type="component" value="Unassembled WGS sequence"/>
</dbReference>
<dbReference type="FunCoup" id="A0A3N4LF50">
    <property type="interactions" value="75"/>
</dbReference>
<feature type="compositionally biased region" description="Polar residues" evidence="4">
    <location>
        <begin position="669"/>
        <end position="681"/>
    </location>
</feature>
<proteinExistence type="predicted"/>
<dbReference type="PROSITE" id="PS50082">
    <property type="entry name" value="WD_REPEATS_2"/>
    <property type="match status" value="3"/>
</dbReference>
<keyword evidence="6" id="KW-1185">Reference proteome</keyword>
<dbReference type="SMART" id="SM00320">
    <property type="entry name" value="WD40"/>
    <property type="match status" value="7"/>
</dbReference>
<dbReference type="PANTHER" id="PTHR19862:SF14">
    <property type="entry name" value="WD REPEAT-CONTAINING PROTEIN 48"/>
    <property type="match status" value="1"/>
</dbReference>
<evidence type="ECO:0000256" key="2">
    <source>
        <dbReference type="ARBA" id="ARBA00022737"/>
    </source>
</evidence>
<feature type="compositionally biased region" description="Basic and acidic residues" evidence="4">
    <location>
        <begin position="1026"/>
        <end position="1035"/>
    </location>
</feature>
<gene>
    <name evidence="5" type="ORF">L211DRAFT_440001</name>
</gene>
<dbReference type="STRING" id="1051890.A0A3N4LF50"/>
<dbReference type="SUPFAM" id="SSF50978">
    <property type="entry name" value="WD40 repeat-like"/>
    <property type="match status" value="1"/>
</dbReference>
<feature type="repeat" description="WD" evidence="3">
    <location>
        <begin position="119"/>
        <end position="162"/>
    </location>
</feature>
<dbReference type="InParanoid" id="A0A3N4LF50"/>
<evidence type="ECO:0000256" key="1">
    <source>
        <dbReference type="ARBA" id="ARBA00022574"/>
    </source>
</evidence>
<feature type="compositionally biased region" description="Gly residues" evidence="4">
    <location>
        <begin position="697"/>
        <end position="709"/>
    </location>
</feature>
<dbReference type="Pfam" id="PF00400">
    <property type="entry name" value="WD40"/>
    <property type="match status" value="4"/>
</dbReference>
<sequence length="1055" mass="113802">MVRKARQRISYVLPFANSDGHRLGVNSLAVAAEGTLYSAGRDGVICAWDLGVSLQRKSADPSTNENPATTLKTQVQAHTHWVNDIILTHNDKAVVSCSSDLTVKLWRPQSSTAEGPETIGNHTDYVKCLVSPRDGSGGWVASGGLDRKIRIWDLAGKGQIMEIDIKDEGKAEKNPKGSVYALAHGSGVLASGGPESIVRLWDPRSGKQVTKFVGHTDNIRALLVSEQGDYVLSASSDTTIKMWTLTGGRCLHTLSMHNDSVWSLFSSHPRLDIFYSSDRTGLVAKTDIRNVKEIDEGLCVAVAQEREGVRKVVSYGDYLWTTTSSSSIKCWLDVDTDVEVAKSPVIGRPQASSITSARSLPDGHVAHGSHNSVTSSSPTAKPISTIPISSILRLSTTSPLVRDPDAVTVYSVASARQASISEAILDTDPKDMIPIDENPLETIKGQDGLIKHFLLNDRRRVLTLDTAGNVIMWDLIRCKPINSYGKRDLEDVAAEVNTVEAVANWCQVDTRTGQLTCVLEENYCFDAEMYADEIDFETEAEFKEDQRINLGRWVLRCLFDKLITEELRKDVEYRESLDKENTGKRPAKLRQLSIPNIAIDHGAIDSPISEGVATPDAATFPQTPGFSIALASPGVFPPAEPITDDNDTTTPIRTSMQTPRSPTVDYFSAASSGVQPTQGESIPTPASPSTEVPFEGGTQGQGSFLGGLGKFRLGPKKSKNDPSSKPTFNGVGDDRKPSSESEPNNSNASSINPAATAEPIYEETLGGMIKKLRASYCAPEERDKQQQHISSKLTPCPATEAPLLPLPPNTAIIIQSDHPDSGGVSDLYRGTAGSVAEAADIELLEEHAPAWLGEALLLNKLPVKEPYKISFVLVPWGALLPQIGIVGGGTGGGSGGTAAATETGVSRLNANRMLRCRKVIGYVAERLPPEYALTLPLEPKTDGAPPATEGGVATTAMATETETATETATLPVPVEPLKPEDWLELVCQGQVVHPNQTLTTLRSHIWKSGGDVALYYRRKDWKKMQEAKEEEEQRGSVEGARVSGESTVVETSESS</sequence>
<protein>
    <submittedName>
        <fullName evidence="5">WD40 repeat-like protein</fullName>
    </submittedName>
</protein>
<dbReference type="InterPro" id="IPR015943">
    <property type="entry name" value="WD40/YVTN_repeat-like_dom_sf"/>
</dbReference>
<evidence type="ECO:0000313" key="6">
    <source>
        <dbReference type="Proteomes" id="UP000267821"/>
    </source>
</evidence>
<dbReference type="GO" id="GO:0043130">
    <property type="term" value="F:ubiquitin binding"/>
    <property type="evidence" value="ECO:0007669"/>
    <property type="project" value="TreeGrafter"/>
</dbReference>
<feature type="compositionally biased region" description="Polar residues" evidence="4">
    <location>
        <begin position="651"/>
        <end position="661"/>
    </location>
</feature>
<dbReference type="OrthoDB" id="2421129at2759"/>
<evidence type="ECO:0000256" key="3">
    <source>
        <dbReference type="PROSITE-ProRule" id="PRU00221"/>
    </source>
</evidence>
<dbReference type="PROSITE" id="PS50294">
    <property type="entry name" value="WD_REPEATS_REGION"/>
    <property type="match status" value="2"/>
</dbReference>
<evidence type="ECO:0000313" key="5">
    <source>
        <dbReference type="EMBL" id="RPB21524.1"/>
    </source>
</evidence>
<dbReference type="EMBL" id="ML121559">
    <property type="protein sequence ID" value="RPB21524.1"/>
    <property type="molecule type" value="Genomic_DNA"/>
</dbReference>
<dbReference type="InterPro" id="IPR019775">
    <property type="entry name" value="WD40_repeat_CS"/>
</dbReference>
<keyword evidence="1 3" id="KW-0853">WD repeat</keyword>
<feature type="compositionally biased region" description="Low complexity" evidence="4">
    <location>
        <begin position="1042"/>
        <end position="1055"/>
    </location>
</feature>